<protein>
    <recommendedName>
        <fullName evidence="2">Integrase catalytic domain-containing protein</fullName>
    </recommendedName>
</protein>
<sequence>MPKRDIVDIYREQNISKSTIYRTIKECEEGIPCVNLPKSGRPRVLNQLRQGRLIQAAKHKIGISQRKLARRFNVGKTTVFRTLSSDNIVFRKRRKAPKYTEAQLERIPRCCRTLRRVHFVNKLIVMDDEKYFTLSNSEMKGNDGFYTDNYQNVPDDVRFKNKKKFEDKILVWCAISEAGFISQPYIGVVRGEALNAERYIQRCLSKLRRFLNTHHADDEIMFWPDLATCHYSRITRDWYEANNINFVPKVDNPPNLPQARPIEEFWAILSRKIYNNGWEAQNEEQLRRRISRKIREIDAVVVQRMMQRTAAMPELKRRKGQSLSTSTGRSCKKVFEAAPQKPRQPKRSLEAIACDLMGPYPRTLSGNRFILVVTVLFSRWVEGFAIPTSTTSEIVRLLEEEVFTRHGYPGDIITDNGSQFTSRRWTRACRHWQTRTWTTAPYTPRENPTEHRNQELKKALRFRLVGRGQNTWDSELSTALFSVRRNAATGMSPSQLLYGRDIAYLGAWDAPGDNETLTPASERLIEAQRHQELHIQRRFRGEDAAVVTFRPGDLVMLRVPAVTPFRPFNCKWTQSTIAPACVLRIATAKTTYDETEAFHQGVRETLRPRSHVMKRPCGRDKSPPTSGSWQALVFHCNVLQGGLPDFGISQGAAQWCVGRSSLGTMDLRFDGSMGPRRGLRTVQALRDVVAAWRSSAGVGARLHRWSVRLPGGAGLVMNNRLRLDVPESEDQDEQIPEINEFLFWQTPDDLDDDDDDPEEQEENSQEEFPNS</sequence>
<reference evidence="3" key="1">
    <citation type="journal article" date="2020" name="J Insects Food Feed">
        <title>The yellow mealworm (Tenebrio molitor) genome: a resource for the emerging insects as food and feed industry.</title>
        <authorList>
            <person name="Eriksson T."/>
            <person name="Andere A."/>
            <person name="Kelstrup H."/>
            <person name="Emery V."/>
            <person name="Picard C."/>
        </authorList>
    </citation>
    <scope>NUCLEOTIDE SEQUENCE</scope>
    <source>
        <strain evidence="3">Stoneville</strain>
        <tissue evidence="3">Whole head</tissue>
    </source>
</reference>
<dbReference type="InterPro" id="IPR050951">
    <property type="entry name" value="Retrovirus_Pol_polyprotein"/>
</dbReference>
<reference evidence="3" key="2">
    <citation type="submission" date="2021-08" db="EMBL/GenBank/DDBJ databases">
        <authorList>
            <person name="Eriksson T."/>
        </authorList>
    </citation>
    <scope>NUCLEOTIDE SEQUENCE</scope>
    <source>
        <strain evidence="3">Stoneville</strain>
        <tissue evidence="3">Whole head</tissue>
    </source>
</reference>
<dbReference type="InterPro" id="IPR036397">
    <property type="entry name" value="RNaseH_sf"/>
</dbReference>
<dbReference type="AlphaFoldDB" id="A0A8J6HGK6"/>
<feature type="region of interest" description="Disordered" evidence="1">
    <location>
        <begin position="726"/>
        <end position="771"/>
    </location>
</feature>
<comment type="caution">
    <text evidence="3">The sequence shown here is derived from an EMBL/GenBank/DDBJ whole genome shotgun (WGS) entry which is preliminary data.</text>
</comment>
<dbReference type="EMBL" id="JABDTM020024416">
    <property type="protein sequence ID" value="KAH0814306.1"/>
    <property type="molecule type" value="Genomic_DNA"/>
</dbReference>
<evidence type="ECO:0000313" key="3">
    <source>
        <dbReference type="EMBL" id="KAH0814306.1"/>
    </source>
</evidence>
<dbReference type="PANTHER" id="PTHR37984:SF5">
    <property type="entry name" value="PROTEIN NYNRIN-LIKE"/>
    <property type="match status" value="1"/>
</dbReference>
<dbReference type="GO" id="GO:0015074">
    <property type="term" value="P:DNA integration"/>
    <property type="evidence" value="ECO:0007669"/>
    <property type="project" value="InterPro"/>
</dbReference>
<proteinExistence type="predicted"/>
<keyword evidence="4" id="KW-1185">Reference proteome</keyword>
<dbReference type="SUPFAM" id="SSF53098">
    <property type="entry name" value="Ribonuclease H-like"/>
    <property type="match status" value="1"/>
</dbReference>
<evidence type="ECO:0000256" key="1">
    <source>
        <dbReference type="SAM" id="MobiDB-lite"/>
    </source>
</evidence>
<dbReference type="Gene3D" id="3.30.420.10">
    <property type="entry name" value="Ribonuclease H-like superfamily/Ribonuclease H"/>
    <property type="match status" value="2"/>
</dbReference>
<accession>A0A8J6HGK6</accession>
<evidence type="ECO:0000313" key="4">
    <source>
        <dbReference type="Proteomes" id="UP000719412"/>
    </source>
</evidence>
<name>A0A8J6HGK6_TENMO</name>
<dbReference type="InterPro" id="IPR012337">
    <property type="entry name" value="RNaseH-like_sf"/>
</dbReference>
<organism evidence="3 4">
    <name type="scientific">Tenebrio molitor</name>
    <name type="common">Yellow mealworm beetle</name>
    <dbReference type="NCBI Taxonomy" id="7067"/>
    <lineage>
        <taxon>Eukaryota</taxon>
        <taxon>Metazoa</taxon>
        <taxon>Ecdysozoa</taxon>
        <taxon>Arthropoda</taxon>
        <taxon>Hexapoda</taxon>
        <taxon>Insecta</taxon>
        <taxon>Pterygota</taxon>
        <taxon>Neoptera</taxon>
        <taxon>Endopterygota</taxon>
        <taxon>Coleoptera</taxon>
        <taxon>Polyphaga</taxon>
        <taxon>Cucujiformia</taxon>
        <taxon>Tenebrionidae</taxon>
        <taxon>Tenebrio</taxon>
    </lineage>
</organism>
<dbReference type="PROSITE" id="PS50994">
    <property type="entry name" value="INTEGRASE"/>
    <property type="match status" value="1"/>
</dbReference>
<evidence type="ECO:0000259" key="2">
    <source>
        <dbReference type="PROSITE" id="PS50994"/>
    </source>
</evidence>
<dbReference type="PANTHER" id="PTHR37984">
    <property type="entry name" value="PROTEIN CBG26694"/>
    <property type="match status" value="1"/>
</dbReference>
<dbReference type="InterPro" id="IPR001584">
    <property type="entry name" value="Integrase_cat-core"/>
</dbReference>
<gene>
    <name evidence="3" type="ORF">GEV33_008486</name>
</gene>
<feature type="domain" description="Integrase catalytic" evidence="2">
    <location>
        <begin position="341"/>
        <end position="501"/>
    </location>
</feature>
<dbReference type="Proteomes" id="UP000719412">
    <property type="component" value="Unassembled WGS sequence"/>
</dbReference>
<dbReference type="GO" id="GO:0003676">
    <property type="term" value="F:nucleic acid binding"/>
    <property type="evidence" value="ECO:0007669"/>
    <property type="project" value="InterPro"/>
</dbReference>
<dbReference type="Pfam" id="PF00665">
    <property type="entry name" value="rve"/>
    <property type="match status" value="1"/>
</dbReference>
<feature type="compositionally biased region" description="Acidic residues" evidence="1">
    <location>
        <begin position="748"/>
        <end position="765"/>
    </location>
</feature>
<feature type="compositionally biased region" description="Acidic residues" evidence="1">
    <location>
        <begin position="726"/>
        <end position="735"/>
    </location>
</feature>